<name>A0A5C3NT05_9APHY</name>
<gene>
    <name evidence="2" type="ORF">K466DRAFT_569697</name>
</gene>
<protein>
    <submittedName>
        <fullName evidence="2">Uncharacterized protein</fullName>
    </submittedName>
</protein>
<organism evidence="2 3">
    <name type="scientific">Polyporus arcularius HHB13444</name>
    <dbReference type="NCBI Taxonomy" id="1314778"/>
    <lineage>
        <taxon>Eukaryota</taxon>
        <taxon>Fungi</taxon>
        <taxon>Dikarya</taxon>
        <taxon>Basidiomycota</taxon>
        <taxon>Agaricomycotina</taxon>
        <taxon>Agaricomycetes</taxon>
        <taxon>Polyporales</taxon>
        <taxon>Polyporaceae</taxon>
        <taxon>Polyporus</taxon>
    </lineage>
</organism>
<reference evidence="2 3" key="1">
    <citation type="journal article" date="2019" name="Nat. Ecol. Evol.">
        <title>Megaphylogeny resolves global patterns of mushroom evolution.</title>
        <authorList>
            <person name="Varga T."/>
            <person name="Krizsan K."/>
            <person name="Foldi C."/>
            <person name="Dima B."/>
            <person name="Sanchez-Garcia M."/>
            <person name="Sanchez-Ramirez S."/>
            <person name="Szollosi G.J."/>
            <person name="Szarkandi J.G."/>
            <person name="Papp V."/>
            <person name="Albert L."/>
            <person name="Andreopoulos W."/>
            <person name="Angelini C."/>
            <person name="Antonin V."/>
            <person name="Barry K.W."/>
            <person name="Bougher N.L."/>
            <person name="Buchanan P."/>
            <person name="Buyck B."/>
            <person name="Bense V."/>
            <person name="Catcheside P."/>
            <person name="Chovatia M."/>
            <person name="Cooper J."/>
            <person name="Damon W."/>
            <person name="Desjardin D."/>
            <person name="Finy P."/>
            <person name="Geml J."/>
            <person name="Haridas S."/>
            <person name="Hughes K."/>
            <person name="Justo A."/>
            <person name="Karasinski D."/>
            <person name="Kautmanova I."/>
            <person name="Kiss B."/>
            <person name="Kocsube S."/>
            <person name="Kotiranta H."/>
            <person name="LaButti K.M."/>
            <person name="Lechner B.E."/>
            <person name="Liimatainen K."/>
            <person name="Lipzen A."/>
            <person name="Lukacs Z."/>
            <person name="Mihaltcheva S."/>
            <person name="Morgado L.N."/>
            <person name="Niskanen T."/>
            <person name="Noordeloos M.E."/>
            <person name="Ohm R.A."/>
            <person name="Ortiz-Santana B."/>
            <person name="Ovrebo C."/>
            <person name="Racz N."/>
            <person name="Riley R."/>
            <person name="Savchenko A."/>
            <person name="Shiryaev A."/>
            <person name="Soop K."/>
            <person name="Spirin V."/>
            <person name="Szebenyi C."/>
            <person name="Tomsovsky M."/>
            <person name="Tulloss R.E."/>
            <person name="Uehling J."/>
            <person name="Grigoriev I.V."/>
            <person name="Vagvolgyi C."/>
            <person name="Papp T."/>
            <person name="Martin F.M."/>
            <person name="Miettinen O."/>
            <person name="Hibbett D.S."/>
            <person name="Nagy L.G."/>
        </authorList>
    </citation>
    <scope>NUCLEOTIDE SEQUENCE [LARGE SCALE GENOMIC DNA]</scope>
    <source>
        <strain evidence="2 3">HHB13444</strain>
    </source>
</reference>
<evidence type="ECO:0000313" key="2">
    <source>
        <dbReference type="EMBL" id="TFK80371.1"/>
    </source>
</evidence>
<feature type="compositionally biased region" description="Low complexity" evidence="1">
    <location>
        <begin position="105"/>
        <end position="124"/>
    </location>
</feature>
<evidence type="ECO:0000313" key="3">
    <source>
        <dbReference type="Proteomes" id="UP000308197"/>
    </source>
</evidence>
<keyword evidence="3" id="KW-1185">Reference proteome</keyword>
<dbReference type="Proteomes" id="UP000308197">
    <property type="component" value="Unassembled WGS sequence"/>
</dbReference>
<accession>A0A5C3NT05</accession>
<feature type="region of interest" description="Disordered" evidence="1">
    <location>
        <begin position="138"/>
        <end position="159"/>
    </location>
</feature>
<feature type="compositionally biased region" description="Low complexity" evidence="1">
    <location>
        <begin position="141"/>
        <end position="156"/>
    </location>
</feature>
<evidence type="ECO:0000256" key="1">
    <source>
        <dbReference type="SAM" id="MobiDB-lite"/>
    </source>
</evidence>
<dbReference type="AlphaFoldDB" id="A0A5C3NT05"/>
<proteinExistence type="predicted"/>
<dbReference type="InParanoid" id="A0A5C3NT05"/>
<feature type="region of interest" description="Disordered" evidence="1">
    <location>
        <begin position="104"/>
        <end position="124"/>
    </location>
</feature>
<dbReference type="EMBL" id="ML211788">
    <property type="protein sequence ID" value="TFK80371.1"/>
    <property type="molecule type" value="Genomic_DNA"/>
</dbReference>
<sequence length="282" mass="30590">MSDEPRHVRDFTVPPTFPTFTASQLLRALLLVVSEDMNNHYDDDTRERGMTFGHPDPGGTEEEDLIQRLRAIMYPHGMPRARPGAGARLSNLATPFYSGGEPSRTVAAGDAATGTSSSSASVSGAEYYRPRGRDYPTTWTAPSMSPAPSASPASASPAPPAVVPVRATLSPELITRSAGRKHAWTPDWDPSWPWIAAESVSTNWYVVTVGKRVGIFDKSCERDKAVNCCPGNSSAVFSTREAAINEFATALDLPDCVRNVILPSLEYNIQISNTFARRVAYI</sequence>